<keyword evidence="5" id="KW-1185">Reference proteome</keyword>
<comment type="caution">
    <text evidence="4">The sequence shown here is derived from an EMBL/GenBank/DDBJ whole genome shotgun (WGS) entry which is preliminary data.</text>
</comment>
<evidence type="ECO:0000313" key="5">
    <source>
        <dbReference type="Proteomes" id="UP000245590"/>
    </source>
</evidence>
<dbReference type="OrthoDB" id="273614at2"/>
<dbReference type="EMBL" id="QFKX01000006">
    <property type="protein sequence ID" value="PWH05249.1"/>
    <property type="molecule type" value="Genomic_DNA"/>
</dbReference>
<accession>A0A2U2RHA1</accession>
<gene>
    <name evidence="4" type="ORF">DEO23_14330</name>
</gene>
<dbReference type="InterPro" id="IPR016181">
    <property type="entry name" value="Acyl_CoA_acyltransferase"/>
</dbReference>
<protein>
    <recommendedName>
        <fullName evidence="3">N-acetyltransferase domain-containing protein</fullName>
    </recommendedName>
</protein>
<proteinExistence type="predicted"/>
<keyword evidence="2" id="KW-0012">Acyltransferase</keyword>
<dbReference type="PROSITE" id="PS51186">
    <property type="entry name" value="GNAT"/>
    <property type="match status" value="2"/>
</dbReference>
<evidence type="ECO:0000256" key="1">
    <source>
        <dbReference type="ARBA" id="ARBA00022679"/>
    </source>
</evidence>
<dbReference type="PANTHER" id="PTHR43877">
    <property type="entry name" value="AMINOALKYLPHOSPHONATE N-ACETYLTRANSFERASE-RELATED-RELATED"/>
    <property type="match status" value="1"/>
</dbReference>
<dbReference type="AlphaFoldDB" id="A0A2U2RHA1"/>
<sequence length="352" mass="37230">MSIQVRERLHPGDLSALADLTRDSAQPIDERTLTRLLLVDPDPLSSVVLIAEEDGRALGYTHVALEDGVAYLVSGVVAPSARRRGLGTLLWDGAVARARRAGAGRLVISGRPRGYAAPGIDERRDPATAAFLRARGARAGGSALAMERDLTQDLATASAPARMPVGVRIAPCTPEEVPEMIAAVRADLDPDWAQLLARHVDERSAEQTRGRDLPAGPAAGILLARDAPAEPRSADRDTLGELLGVAASGVVGEDPERFGPIGVMPAARGRGIGGALLDAALQAMARAGSRRAWFQWTSTAGPAHRLYLSRGFRPLTTTTPFLLDLPGDPHVLPDGPQELLAAMQPLEQGRTR</sequence>
<dbReference type="GO" id="GO:0016747">
    <property type="term" value="F:acyltransferase activity, transferring groups other than amino-acyl groups"/>
    <property type="evidence" value="ECO:0007669"/>
    <property type="project" value="InterPro"/>
</dbReference>
<evidence type="ECO:0000259" key="3">
    <source>
        <dbReference type="PROSITE" id="PS51186"/>
    </source>
</evidence>
<reference evidence="4 5" key="1">
    <citation type="submission" date="2018-05" db="EMBL/GenBank/DDBJ databases">
        <title>Brachybacterium sp. M1HQ-2T, whole genome shotgun sequence.</title>
        <authorList>
            <person name="Tuo L."/>
        </authorList>
    </citation>
    <scope>NUCLEOTIDE SEQUENCE [LARGE SCALE GENOMIC DNA]</scope>
    <source>
        <strain evidence="4 5">M1HQ-2</strain>
    </source>
</reference>
<feature type="domain" description="N-acetyltransferase" evidence="3">
    <location>
        <begin position="167"/>
        <end position="328"/>
    </location>
</feature>
<dbReference type="Proteomes" id="UP000245590">
    <property type="component" value="Unassembled WGS sequence"/>
</dbReference>
<dbReference type="RefSeq" id="WP_109276711.1">
    <property type="nucleotide sequence ID" value="NZ_QFKX01000006.1"/>
</dbReference>
<dbReference type="SUPFAM" id="SSF55729">
    <property type="entry name" value="Acyl-CoA N-acyltransferases (Nat)"/>
    <property type="match status" value="2"/>
</dbReference>
<organism evidence="4 5">
    <name type="scientific">Brachybacterium endophyticum</name>
    <dbReference type="NCBI Taxonomy" id="2182385"/>
    <lineage>
        <taxon>Bacteria</taxon>
        <taxon>Bacillati</taxon>
        <taxon>Actinomycetota</taxon>
        <taxon>Actinomycetes</taxon>
        <taxon>Micrococcales</taxon>
        <taxon>Dermabacteraceae</taxon>
        <taxon>Brachybacterium</taxon>
    </lineage>
</organism>
<dbReference type="InterPro" id="IPR050832">
    <property type="entry name" value="Bact_Acetyltransf"/>
</dbReference>
<feature type="domain" description="N-acetyltransferase" evidence="3">
    <location>
        <begin position="3"/>
        <end position="151"/>
    </location>
</feature>
<dbReference type="Pfam" id="PF13508">
    <property type="entry name" value="Acetyltransf_7"/>
    <property type="match status" value="1"/>
</dbReference>
<keyword evidence="1" id="KW-0808">Transferase</keyword>
<name>A0A2U2RHA1_9MICO</name>
<evidence type="ECO:0000313" key="4">
    <source>
        <dbReference type="EMBL" id="PWH05249.1"/>
    </source>
</evidence>
<evidence type="ECO:0000256" key="2">
    <source>
        <dbReference type="ARBA" id="ARBA00023315"/>
    </source>
</evidence>
<dbReference type="CDD" id="cd04301">
    <property type="entry name" value="NAT_SF"/>
    <property type="match status" value="2"/>
</dbReference>
<dbReference type="Gene3D" id="3.40.630.30">
    <property type="match status" value="1"/>
</dbReference>
<dbReference type="Pfam" id="PF00583">
    <property type="entry name" value="Acetyltransf_1"/>
    <property type="match status" value="1"/>
</dbReference>
<dbReference type="PANTHER" id="PTHR43877:SF2">
    <property type="entry name" value="AMINOALKYLPHOSPHONATE N-ACETYLTRANSFERASE-RELATED"/>
    <property type="match status" value="1"/>
</dbReference>
<dbReference type="InterPro" id="IPR000182">
    <property type="entry name" value="GNAT_dom"/>
</dbReference>